<sequence length="183" mass="19993">MSRVSHVHGGSTSAMRTNAAMRRLLGSAAFAADQPTVPELDQDTLDAGWTVEPSGALLLVAHRPKRMHDIPAEALGEGEYEINDVHVSLDDLGREKTEFLPRAASRGLYFARRMLAAARGLPGSETLLAAVAIHVDVDDEDFALQGATIRFFSRRGSYPQWFDELEAYTREAIAVLDLSDPTT</sequence>
<proteinExistence type="predicted"/>
<dbReference type="AlphaFoldDB" id="A0A1C4W0N0"/>
<evidence type="ECO:0000313" key="1">
    <source>
        <dbReference type="EMBL" id="SCE89793.1"/>
    </source>
</evidence>
<gene>
    <name evidence="1" type="ORF">GA0070561_2274</name>
</gene>
<accession>A0A1C4W0N0</accession>
<name>A0A1C4W0N0_9ACTN</name>
<reference evidence="1 2" key="1">
    <citation type="submission" date="2016-06" db="EMBL/GenBank/DDBJ databases">
        <authorList>
            <person name="Kjaerup R.B."/>
            <person name="Dalgaard T.S."/>
            <person name="Juul-Madsen H.R."/>
        </authorList>
    </citation>
    <scope>NUCLEOTIDE SEQUENCE [LARGE SCALE GENOMIC DNA]</scope>
    <source>
        <strain evidence="1 2">DSM 44871</strain>
    </source>
</reference>
<dbReference type="Proteomes" id="UP000198864">
    <property type="component" value="Unassembled WGS sequence"/>
</dbReference>
<organism evidence="1 2">
    <name type="scientific">Micromonospora saelicesensis</name>
    <dbReference type="NCBI Taxonomy" id="285676"/>
    <lineage>
        <taxon>Bacteria</taxon>
        <taxon>Bacillati</taxon>
        <taxon>Actinomycetota</taxon>
        <taxon>Actinomycetes</taxon>
        <taxon>Micromonosporales</taxon>
        <taxon>Micromonosporaceae</taxon>
        <taxon>Micromonospora</taxon>
    </lineage>
</organism>
<dbReference type="EMBL" id="FMCR01000002">
    <property type="protein sequence ID" value="SCE89793.1"/>
    <property type="molecule type" value="Genomic_DNA"/>
</dbReference>
<protein>
    <submittedName>
        <fullName evidence="1">Uncharacterized protein</fullName>
    </submittedName>
</protein>
<dbReference type="STRING" id="285676.GA0070561_2274"/>
<evidence type="ECO:0000313" key="2">
    <source>
        <dbReference type="Proteomes" id="UP000198864"/>
    </source>
</evidence>